<dbReference type="CDD" id="cd02042">
    <property type="entry name" value="ParAB_family"/>
    <property type="match status" value="1"/>
</dbReference>
<protein>
    <recommendedName>
        <fullName evidence="1">AAA domain-containing protein</fullName>
    </recommendedName>
</protein>
<organism evidence="2 3">
    <name type="scientific">Symbiobacterium thermophilum</name>
    <dbReference type="NCBI Taxonomy" id="2734"/>
    <lineage>
        <taxon>Bacteria</taxon>
        <taxon>Bacillati</taxon>
        <taxon>Bacillota</taxon>
        <taxon>Clostridia</taxon>
        <taxon>Eubacteriales</taxon>
        <taxon>Symbiobacteriaceae</taxon>
        <taxon>Symbiobacterium</taxon>
    </lineage>
</organism>
<dbReference type="RefSeq" id="WP_273381757.1">
    <property type="nucleotide sequence ID" value="NZ_PIUK01000444.1"/>
</dbReference>
<dbReference type="SUPFAM" id="SSF52540">
    <property type="entry name" value="P-loop containing nucleoside triphosphate hydrolases"/>
    <property type="match status" value="1"/>
</dbReference>
<accession>A0A953LLM6</accession>
<sequence length="264" mass="29442">MARILAVASQKGGVGKTTAAVSLSGVALEAEREKNPAAKVLLIDTDPQGNASGDLGVWPEGIRGGCADLFDTDKPLADCIQETKVPGLWLCAGDLTMYQIAEDLVENMPKAERLSILRTKLADFLAADPDWTVIIDTPPDLGLYTKNALIAADRVVAPVNEDIRSVYGLQLLLKTVEGFRMRVNRRLSLLGIFRSHWRGDTNYAKGVQRYLDRQYRDLQFATELRQDIRIREAHTEAVPVNYYDPKSRAAVGFRQLWAEIEDRW</sequence>
<dbReference type="Gene3D" id="3.40.50.300">
    <property type="entry name" value="P-loop containing nucleotide triphosphate hydrolases"/>
    <property type="match status" value="1"/>
</dbReference>
<evidence type="ECO:0000313" key="3">
    <source>
        <dbReference type="Proteomes" id="UP000732377"/>
    </source>
</evidence>
<reference evidence="2" key="1">
    <citation type="submission" date="2017-11" db="EMBL/GenBank/DDBJ databases">
        <title>Three new genomes from thermophilic consortium.</title>
        <authorList>
            <person name="Quaggio R."/>
            <person name="Amgarten D."/>
            <person name="Setubal J.C."/>
        </authorList>
    </citation>
    <scope>NUCLEOTIDE SEQUENCE</scope>
    <source>
        <strain evidence="2">ZCTH01-B2</strain>
    </source>
</reference>
<evidence type="ECO:0000259" key="1">
    <source>
        <dbReference type="Pfam" id="PF13614"/>
    </source>
</evidence>
<dbReference type="Proteomes" id="UP000732377">
    <property type="component" value="Unassembled WGS sequence"/>
</dbReference>
<proteinExistence type="predicted"/>
<dbReference type="EMBL" id="PIUK01000444">
    <property type="protein sequence ID" value="MBY6278317.1"/>
    <property type="molecule type" value="Genomic_DNA"/>
</dbReference>
<dbReference type="PANTHER" id="PTHR13696">
    <property type="entry name" value="P-LOOP CONTAINING NUCLEOSIDE TRIPHOSPHATE HYDROLASE"/>
    <property type="match status" value="1"/>
</dbReference>
<dbReference type="InterPro" id="IPR027417">
    <property type="entry name" value="P-loop_NTPase"/>
</dbReference>
<dbReference type="Pfam" id="PF13614">
    <property type="entry name" value="AAA_31"/>
    <property type="match status" value="1"/>
</dbReference>
<dbReference type="InterPro" id="IPR025669">
    <property type="entry name" value="AAA_dom"/>
</dbReference>
<name>A0A953LLM6_SYMTR</name>
<dbReference type="AlphaFoldDB" id="A0A953LLM6"/>
<feature type="domain" description="AAA" evidence="1">
    <location>
        <begin position="3"/>
        <end position="188"/>
    </location>
</feature>
<dbReference type="InterPro" id="IPR050678">
    <property type="entry name" value="DNA_Partitioning_ATPase"/>
</dbReference>
<gene>
    <name evidence="2" type="ORF">CWE10_19550</name>
</gene>
<evidence type="ECO:0000313" key="2">
    <source>
        <dbReference type="EMBL" id="MBY6278317.1"/>
    </source>
</evidence>
<dbReference type="PANTHER" id="PTHR13696:SF52">
    <property type="entry name" value="PARA FAMILY PROTEIN CT_582"/>
    <property type="match status" value="1"/>
</dbReference>
<comment type="caution">
    <text evidence="2">The sequence shown here is derived from an EMBL/GenBank/DDBJ whole genome shotgun (WGS) entry which is preliminary data.</text>
</comment>